<dbReference type="Pfam" id="PF00226">
    <property type="entry name" value="DnaJ"/>
    <property type="match status" value="1"/>
</dbReference>
<dbReference type="Pfam" id="PF25515">
    <property type="entry name" value="Arm_PDR"/>
    <property type="match status" value="1"/>
</dbReference>
<dbReference type="InterPro" id="IPR025344">
    <property type="entry name" value="CDP1-like_IMS"/>
</dbReference>
<dbReference type="Pfam" id="PF23468">
    <property type="entry name" value="ARC6"/>
    <property type="match status" value="1"/>
</dbReference>
<keyword evidence="2" id="KW-0812">Transmembrane</keyword>
<dbReference type="InterPro" id="IPR001623">
    <property type="entry name" value="DnaJ_domain"/>
</dbReference>
<dbReference type="OrthoDB" id="415891at2"/>
<dbReference type="InterPro" id="IPR036869">
    <property type="entry name" value="J_dom_sf"/>
</dbReference>
<dbReference type="EMBL" id="RCBY01000075">
    <property type="protein sequence ID" value="RQH42257.1"/>
    <property type="molecule type" value="Genomic_DNA"/>
</dbReference>
<dbReference type="Pfam" id="PF13355">
    <property type="entry name" value="ARC6-like_IMS"/>
    <property type="match status" value="1"/>
</dbReference>
<feature type="domain" description="J" evidence="3">
    <location>
        <begin position="6"/>
        <end position="70"/>
    </location>
</feature>
<proteinExistence type="predicted"/>
<keyword evidence="2" id="KW-1133">Transmembrane helix</keyword>
<dbReference type="InterPro" id="IPR044685">
    <property type="entry name" value="CPD1-like"/>
</dbReference>
<organism evidence="4 5">
    <name type="scientific">Okeania hirsuta</name>
    <dbReference type="NCBI Taxonomy" id="1458930"/>
    <lineage>
        <taxon>Bacteria</taxon>
        <taxon>Bacillati</taxon>
        <taxon>Cyanobacteriota</taxon>
        <taxon>Cyanophyceae</taxon>
        <taxon>Oscillatoriophycideae</taxon>
        <taxon>Oscillatoriales</taxon>
        <taxon>Microcoleaceae</taxon>
        <taxon>Okeania</taxon>
    </lineage>
</organism>
<feature type="transmembrane region" description="Helical" evidence="2">
    <location>
        <begin position="601"/>
        <end position="623"/>
    </location>
</feature>
<feature type="compositionally biased region" description="Polar residues" evidence="1">
    <location>
        <begin position="521"/>
        <end position="553"/>
    </location>
</feature>
<name>A0A3N6PC19_9CYAN</name>
<gene>
    <name evidence="4" type="ORF">D5R40_14795</name>
</gene>
<dbReference type="SUPFAM" id="SSF46565">
    <property type="entry name" value="Chaperone J-domain"/>
    <property type="match status" value="1"/>
</dbReference>
<accession>A0A3N6PC19</accession>
<feature type="compositionally biased region" description="Basic and acidic residues" evidence="1">
    <location>
        <begin position="554"/>
        <end position="563"/>
    </location>
</feature>
<feature type="region of interest" description="Disordered" evidence="1">
    <location>
        <begin position="511"/>
        <end position="594"/>
    </location>
</feature>
<reference evidence="4 5" key="1">
    <citation type="journal article" date="2018" name="ACS Chem. Biol.">
        <title>Ketoreductase domain dysfunction expands chemodiversity: malyngamide biosynthesis in the cyanobacterium Okeania hirsuta.</title>
        <authorList>
            <person name="Moss N.A."/>
            <person name="Leao T."/>
            <person name="Rankin M."/>
            <person name="McCullough T.M."/>
            <person name="Qu P."/>
            <person name="Korobeynikov A."/>
            <person name="Smith J.L."/>
            <person name="Gerwick L."/>
            <person name="Gerwick W.H."/>
        </authorList>
    </citation>
    <scope>NUCLEOTIDE SEQUENCE [LARGE SCALE GENOMIC DNA]</scope>
    <source>
        <strain evidence="4 5">PAB10Feb10-1</strain>
    </source>
</reference>
<dbReference type="PANTHER" id="PTHR33925:SF1">
    <property type="entry name" value="PROTEIN ACCUMULATION AND REPLICATION OF CHLOROPLASTS 6, CHLOROPLASTIC"/>
    <property type="match status" value="1"/>
</dbReference>
<dbReference type="PROSITE" id="PS50076">
    <property type="entry name" value="DNAJ_2"/>
    <property type="match status" value="1"/>
</dbReference>
<dbReference type="InterPro" id="IPR057137">
    <property type="entry name" value="CDP1-like_a_solenoid_2"/>
</dbReference>
<dbReference type="InterPro" id="IPR058032">
    <property type="entry name" value="CDP1-like_a_solenoid_1"/>
</dbReference>
<comment type="caution">
    <text evidence="4">The sequence shown here is derived from an EMBL/GenBank/DDBJ whole genome shotgun (WGS) entry which is preliminary data.</text>
</comment>
<feature type="compositionally biased region" description="Low complexity" evidence="1">
    <location>
        <begin position="511"/>
        <end position="520"/>
    </location>
</feature>
<dbReference type="PANTHER" id="PTHR33925">
    <property type="entry name" value="PLASTID DIVISION PROTEIN CDP1, CHLOROPLASTIC-RELATED"/>
    <property type="match status" value="1"/>
</dbReference>
<keyword evidence="2" id="KW-0472">Membrane</keyword>
<dbReference type="RefSeq" id="WP_124146641.1">
    <property type="nucleotide sequence ID" value="NZ_CAWOKI010000183.1"/>
</dbReference>
<evidence type="ECO:0000259" key="3">
    <source>
        <dbReference type="PROSITE" id="PS50076"/>
    </source>
</evidence>
<dbReference type="Gene3D" id="1.10.287.110">
    <property type="entry name" value="DnaJ domain"/>
    <property type="match status" value="1"/>
</dbReference>
<feature type="compositionally biased region" description="Polar residues" evidence="1">
    <location>
        <begin position="564"/>
        <end position="575"/>
    </location>
</feature>
<evidence type="ECO:0000313" key="4">
    <source>
        <dbReference type="EMBL" id="RQH42257.1"/>
    </source>
</evidence>
<protein>
    <submittedName>
        <fullName evidence="4">DUF4101 domain-containing protein</fullName>
    </submittedName>
</protein>
<sequence length="789" mass="89467">MRIPLDYYRILGLPIQATVEQLRQAHRDRTQQFPRREYSEATIVARKQLVDEAYAILSDLEQRQTYDGSFLSKTYGPELEQVSPSSEINLEKVQQEEEKETKLQQTEEILPKVASRRLTRGISSHGSETPVTHEFDPNTPSIEIEDRQFVGALLILQELGEYELILKLTRPYLINNSIAVKDGRFGDPVLVLPDIALTVALANLELGREQWQQGQYESAATALEAGQGLLLRENLFVQIRGEIQADLYKLRPYRIMELVELPEEKALDRRRGLEILQDMLNERGGIDGQGNDQSGLGVEDFLKFVQQLRHYLSMAEQKKLFESEAHRPSAVGTYLAVYTFLAQGFAQKQPALIRKAKFMLMQLGRSQDVNLEKAVCSLLLGQTEEANRSLELSQEHEPLSFIKENSQESPDLLPGLCLYAEHWLTEEVFPHFRDLSDKSASLKDYFADQHVQAYLEALPAEAEATNQWVVVQPRRGHDTEETFYQKETDQSSALDLEKKRISSVGNAATATMASTSTGTSNQLEASSYQSPQETYKSSSIDIQKQGNSLSYSRYSERVREKSRSSLPQLNENMSVGSKELPQSMLEQSPRRTSTRREPVKIGRLILIAVLGLLAIGLIGFVAIKTISWLANALGLGREKPMVQLDRPPLEIPEINQDSLTASGPITEEIARIAIQSWLDTKATALGPNHQTEQLQNILVDPALERWLPTANALKRENSYRKYEHSLDIKSLNMSNTNANQAQVDAQVREKVEFYDNDRLSNSQNDNLLVRYDLVRQDGKWKIRNWNVLQ</sequence>
<dbReference type="CDD" id="cd06257">
    <property type="entry name" value="DnaJ"/>
    <property type="match status" value="1"/>
</dbReference>
<dbReference type="AlphaFoldDB" id="A0A3N6PC19"/>
<evidence type="ECO:0000256" key="2">
    <source>
        <dbReference type="SAM" id="Phobius"/>
    </source>
</evidence>
<evidence type="ECO:0000256" key="1">
    <source>
        <dbReference type="SAM" id="MobiDB-lite"/>
    </source>
</evidence>
<dbReference type="Proteomes" id="UP000269154">
    <property type="component" value="Unassembled WGS sequence"/>
</dbReference>
<evidence type="ECO:0000313" key="5">
    <source>
        <dbReference type="Proteomes" id="UP000269154"/>
    </source>
</evidence>
<keyword evidence="5" id="KW-1185">Reference proteome</keyword>